<sequence>MSLLDGTIATLKRHAPFDRMQQDDLAFLASHLAVTYYPAGTRILDPTSGNPSHMHIIKQGAVTIGRHDERRSDVVLHAGECFPMGALLARRPVSASYEASHDTFCFLLGEADFRALMERSAVFNKFCTRRIALFLEQALSALKSDATLSTDPRQPLDRRLAQVVSGKPVTCPRGTTLRAALARMHDDGIGSILVTNDDGSLAGIFTLKDLLARVALADNDLEQPIDTVMTPDPISLPGDAFAYEAALEMSEHNIHHVVVKDGETIAGLVSERDLFALQRIGLRQVGAAISQATTIEALVPLSHEIRDTTQELIAQGVEFENLARIVASLHDRLTRRVIEISLAVDGVSPRTFCWLSLGSEGRRERTLASDQDNAIVFPDGTDPKAMRELLLPAADRINHGLDAVGFPLCTGFIMGSNPRWCLSESEWREEFSRWIAGGDPKAILQANIFFDFRPLHGEFTPARRLREWLVASVPGNSRFLRLMAENALANRPPLGLVRDFELSDDPRHPQTIDLKMRGAMIFTDAARIYALAQGVEATNTAERIREVTERGGLPKQDSEAWLRAVHVLQLFRLRHQHALIARGEPPDNHLRPDRLNEIDRRLLKECLRAARTLQQRIALDYDL</sequence>
<dbReference type="Pfam" id="PF00571">
    <property type="entry name" value="CBS"/>
    <property type="match status" value="2"/>
</dbReference>
<dbReference type="SMART" id="SM00116">
    <property type="entry name" value="CBS"/>
    <property type="match status" value="2"/>
</dbReference>
<dbReference type="CDD" id="cd05401">
    <property type="entry name" value="NT_GlnE_GlnD_like"/>
    <property type="match status" value="1"/>
</dbReference>
<dbReference type="InterPro" id="IPR000595">
    <property type="entry name" value="cNMP-bd_dom"/>
</dbReference>
<feature type="domain" description="CBS" evidence="4">
    <location>
        <begin position="163"/>
        <end position="221"/>
    </location>
</feature>
<dbReference type="InterPro" id="IPR046342">
    <property type="entry name" value="CBS_dom_sf"/>
</dbReference>
<dbReference type="PROSITE" id="PS50042">
    <property type="entry name" value="CNMP_BINDING_3"/>
    <property type="match status" value="1"/>
</dbReference>
<dbReference type="EMBL" id="CP053073">
    <property type="protein sequence ID" value="QJR16224.1"/>
    <property type="molecule type" value="Genomic_DNA"/>
</dbReference>
<dbReference type="PANTHER" id="PTHR43080:SF2">
    <property type="entry name" value="CBS DOMAIN-CONTAINING PROTEIN"/>
    <property type="match status" value="1"/>
</dbReference>
<dbReference type="InParanoid" id="A0A6M4HCH8"/>
<dbReference type="PANTHER" id="PTHR43080">
    <property type="entry name" value="CBS DOMAIN-CONTAINING PROTEIN CBSX3, MITOCHONDRIAL"/>
    <property type="match status" value="1"/>
</dbReference>
<dbReference type="RefSeq" id="WP_171164160.1">
    <property type="nucleotide sequence ID" value="NZ_CP053073.1"/>
</dbReference>
<dbReference type="SUPFAM" id="SSF54631">
    <property type="entry name" value="CBS-domain pair"/>
    <property type="match status" value="1"/>
</dbReference>
<dbReference type="Pfam" id="PF00027">
    <property type="entry name" value="cNMP_binding"/>
    <property type="match status" value="1"/>
</dbReference>
<dbReference type="CDD" id="cd00038">
    <property type="entry name" value="CAP_ED"/>
    <property type="match status" value="1"/>
</dbReference>
<dbReference type="Proteomes" id="UP000503096">
    <property type="component" value="Chromosome"/>
</dbReference>
<evidence type="ECO:0000256" key="2">
    <source>
        <dbReference type="PROSITE-ProRule" id="PRU00703"/>
    </source>
</evidence>
<evidence type="ECO:0000259" key="3">
    <source>
        <dbReference type="PROSITE" id="PS50042"/>
    </source>
</evidence>
<dbReference type="Pfam" id="PF10335">
    <property type="entry name" value="DUF294_C"/>
    <property type="match status" value="1"/>
</dbReference>
<feature type="domain" description="CBS" evidence="4">
    <location>
        <begin position="229"/>
        <end position="285"/>
    </location>
</feature>
<dbReference type="Gene3D" id="3.10.580.10">
    <property type="entry name" value="CBS-domain"/>
    <property type="match status" value="1"/>
</dbReference>
<keyword evidence="1 2" id="KW-0129">CBS domain</keyword>
<evidence type="ECO:0000259" key="4">
    <source>
        <dbReference type="PROSITE" id="PS51371"/>
    </source>
</evidence>
<feature type="domain" description="Cyclic nucleotide-binding" evidence="3">
    <location>
        <begin position="16"/>
        <end position="117"/>
    </location>
</feature>
<dbReference type="Pfam" id="PF03445">
    <property type="entry name" value="DUF294"/>
    <property type="match status" value="1"/>
</dbReference>
<dbReference type="SUPFAM" id="SSF51206">
    <property type="entry name" value="cAMP-binding domain-like"/>
    <property type="match status" value="1"/>
</dbReference>
<name>A0A6M4HCH8_9PROT</name>
<dbReference type="InterPro" id="IPR051257">
    <property type="entry name" value="Diverse_CBS-Domain"/>
</dbReference>
<reference evidence="5 6" key="1">
    <citation type="submission" date="2020-04" db="EMBL/GenBank/DDBJ databases">
        <title>Usitatibacter rugosus gen. nov., sp. nov. and Usitatibacter palustris sp. nov., novel members of Usitatibacteraceae fam. nov. within the order Nitrosomonadales isolated from soil.</title>
        <authorList>
            <person name="Huber K.J."/>
            <person name="Neumann-Schaal M."/>
            <person name="Geppert A."/>
            <person name="Luckner M."/>
            <person name="Wanner G."/>
            <person name="Overmann J."/>
        </authorList>
    </citation>
    <scope>NUCLEOTIDE SEQUENCE [LARGE SCALE GENOMIC DNA]</scope>
    <source>
        <strain evidence="5 6">Swamp67</strain>
    </source>
</reference>
<dbReference type="Gene3D" id="2.60.120.10">
    <property type="entry name" value="Jelly Rolls"/>
    <property type="match status" value="1"/>
</dbReference>
<organism evidence="5 6">
    <name type="scientific">Usitatibacter palustris</name>
    <dbReference type="NCBI Taxonomy" id="2732487"/>
    <lineage>
        <taxon>Bacteria</taxon>
        <taxon>Pseudomonadati</taxon>
        <taxon>Pseudomonadota</taxon>
        <taxon>Betaproteobacteria</taxon>
        <taxon>Nitrosomonadales</taxon>
        <taxon>Usitatibacteraceae</taxon>
        <taxon>Usitatibacter</taxon>
    </lineage>
</organism>
<dbReference type="PROSITE" id="PS51371">
    <property type="entry name" value="CBS"/>
    <property type="match status" value="2"/>
</dbReference>
<evidence type="ECO:0008006" key="7">
    <source>
        <dbReference type="Google" id="ProtNLM"/>
    </source>
</evidence>
<accession>A0A6M4HCH8</accession>
<dbReference type="KEGG" id="upl:DSM104440_03053"/>
<evidence type="ECO:0000256" key="1">
    <source>
        <dbReference type="ARBA" id="ARBA00023122"/>
    </source>
</evidence>
<dbReference type="InterPro" id="IPR000644">
    <property type="entry name" value="CBS_dom"/>
</dbReference>
<dbReference type="InterPro" id="IPR014710">
    <property type="entry name" value="RmlC-like_jellyroll"/>
</dbReference>
<dbReference type="InterPro" id="IPR018821">
    <property type="entry name" value="DUF294_put_nucleoTrafse_sb-bd"/>
</dbReference>
<keyword evidence="6" id="KW-1185">Reference proteome</keyword>
<dbReference type="InterPro" id="IPR005105">
    <property type="entry name" value="GlnD_Uridyltrans_N"/>
</dbReference>
<evidence type="ECO:0000313" key="5">
    <source>
        <dbReference type="EMBL" id="QJR16224.1"/>
    </source>
</evidence>
<dbReference type="GO" id="GO:0008773">
    <property type="term" value="F:[protein-PII] uridylyltransferase activity"/>
    <property type="evidence" value="ECO:0007669"/>
    <property type="project" value="InterPro"/>
</dbReference>
<protein>
    <recommendedName>
        <fullName evidence="7">CBS domain-containing protein</fullName>
    </recommendedName>
</protein>
<evidence type="ECO:0000313" key="6">
    <source>
        <dbReference type="Proteomes" id="UP000503096"/>
    </source>
</evidence>
<dbReference type="InterPro" id="IPR018490">
    <property type="entry name" value="cNMP-bd_dom_sf"/>
</dbReference>
<proteinExistence type="predicted"/>
<dbReference type="AlphaFoldDB" id="A0A6M4HCH8"/>
<gene>
    <name evidence="5" type="ORF">DSM104440_03053</name>
</gene>